<accession>W4GFK8</accession>
<dbReference type="InterPro" id="IPR023393">
    <property type="entry name" value="START-like_dom_sf"/>
</dbReference>
<feature type="compositionally biased region" description="Low complexity" evidence="5">
    <location>
        <begin position="650"/>
        <end position="666"/>
    </location>
</feature>
<dbReference type="OrthoDB" id="660555at2759"/>
<sequence>MPMAKKHDTGHYAAYAERRANSSLQMLAESSTSVSMWVDVGSKDDVSLSKTTSDWKVFCANRATTTIDTTLHNVVQRLFQATESSKYQELMRSMWGDAYLDARVIEVIGADPENAASMATVAPQHRNVPSVFHKVHKRTSVKWFATLGKSKLSKASEFHVVEFIGLVYDSHSRIQAIYIYQESMSKVDDAPLPLQTPVSATFDRVRVDGLIMKFEALELPSGGEYVMMSLALQRQPSLLDFGFKNPAEDLVLRFAKGYRAGLRRTSAALSSSLRIADTGSWVRDQDRPACSVCARAFHPLVRRRHHCRKCGEVVCFQCSNLFNTLDQQSSSAAPDVRLCNRCVVQQQADAGRHLGVIDANELKEWLDEELAENNPDLFDVPPPAARRPLPSGGAFTGTLEVNVLAATTTTQLLDTSKWNNHPSTASATLDAAPSTDNLVLGPMMHPPPGGGSATTPPHPNSNQSPRTTSSSHGRLSADKHMPTHPGLGTSTICLGAERRNFDALYDGDDHRKYGRSNHSDDNNHDDGGGGGGSSKDGENDGGIHIVDPPQLYRTSTPHLGIPPPPPAAAHTRSTSTSSTSSRLHHKSPRTLDTFTLQLTASSSMSMGVTAQPTPLRQSSHRRMPSIESLPSHSVDQFIASTSLPSLQIDPRYLPRTNTTPTRPPSTYLLPSTRPPSFGGIRTASAWASVTTSTTAAVEAAMRDLHNKIGGPVHFLVVSFSDGCDAIDVMVAMEHGAPGVPFVGGLSARGICDEAAWVSMKRGGLVALWGIHDPLGSYTVGSTGYDEFTAKHNVADAVHEALHTTPNPVFCLVYACPLVVDEALAGLRRAVPCPVLGGCSVLSAHYQGYCTSPSSSRPSESTTENELRTVVQISSAGGSTIGMTFALCSPSVETSVGWFSGHNVVHTKATAVASELSPPMPCMGVVTSADSQTRVVYEIDHRPAATVYKEWLANVHAADAPMKFPRLGYMYPLGQVVQESLPSLHVNATPVVTAVDDVAGTLSLTTPIRTGTTVALMHTSVDVLKDAVKRMAVTVMRTSSFDVKDVDGCLMFLSAGVQVVLGSSMSMSGLVGAFKAWSGGASFLGLTSFGEVGHLAHDSTPLCDALMFSYLIFSNQRRNPHA</sequence>
<evidence type="ECO:0000256" key="2">
    <source>
        <dbReference type="ARBA" id="ARBA00022771"/>
    </source>
</evidence>
<dbReference type="PANTHER" id="PTHR43102:SF2">
    <property type="entry name" value="GAF DOMAIN-CONTAINING PROTEIN"/>
    <property type="match status" value="1"/>
</dbReference>
<dbReference type="SUPFAM" id="SSF57903">
    <property type="entry name" value="FYVE/PHD zinc finger"/>
    <property type="match status" value="1"/>
</dbReference>
<evidence type="ECO:0000256" key="3">
    <source>
        <dbReference type="ARBA" id="ARBA00022833"/>
    </source>
</evidence>
<evidence type="ECO:0000313" key="7">
    <source>
        <dbReference type="EMBL" id="ETV77748.1"/>
    </source>
</evidence>
<evidence type="ECO:0000256" key="1">
    <source>
        <dbReference type="ARBA" id="ARBA00022723"/>
    </source>
</evidence>
<proteinExistence type="predicted"/>
<dbReference type="RefSeq" id="XP_009832858.1">
    <property type="nucleotide sequence ID" value="XM_009834556.1"/>
</dbReference>
<organism evidence="7">
    <name type="scientific">Aphanomyces astaci</name>
    <name type="common">Crayfish plague agent</name>
    <dbReference type="NCBI Taxonomy" id="112090"/>
    <lineage>
        <taxon>Eukaryota</taxon>
        <taxon>Sar</taxon>
        <taxon>Stramenopiles</taxon>
        <taxon>Oomycota</taxon>
        <taxon>Saprolegniomycetes</taxon>
        <taxon>Saprolegniales</taxon>
        <taxon>Verrucalvaceae</taxon>
        <taxon>Aphanomyces</taxon>
    </lineage>
</organism>
<evidence type="ECO:0000256" key="4">
    <source>
        <dbReference type="PROSITE-ProRule" id="PRU00091"/>
    </source>
</evidence>
<dbReference type="PANTHER" id="PTHR43102">
    <property type="entry name" value="SLR1143 PROTEIN"/>
    <property type="match status" value="1"/>
</dbReference>
<keyword evidence="2 4" id="KW-0863">Zinc-finger</keyword>
<feature type="compositionally biased region" description="Low complexity" evidence="5">
    <location>
        <begin position="568"/>
        <end position="581"/>
    </location>
</feature>
<keyword evidence="1" id="KW-0479">Metal-binding</keyword>
<feature type="compositionally biased region" description="Basic and acidic residues" evidence="5">
    <location>
        <begin position="512"/>
        <end position="527"/>
    </location>
</feature>
<dbReference type="Pfam" id="PF01363">
    <property type="entry name" value="FYVE"/>
    <property type="match status" value="1"/>
</dbReference>
<dbReference type="PROSITE" id="PS50178">
    <property type="entry name" value="ZF_FYVE"/>
    <property type="match status" value="1"/>
</dbReference>
<evidence type="ECO:0000259" key="6">
    <source>
        <dbReference type="PROSITE" id="PS50178"/>
    </source>
</evidence>
<dbReference type="EMBL" id="KI913132">
    <property type="protein sequence ID" value="ETV77748.1"/>
    <property type="molecule type" value="Genomic_DNA"/>
</dbReference>
<dbReference type="InterPro" id="IPR011011">
    <property type="entry name" value="Znf_FYVE_PHD"/>
</dbReference>
<reference evidence="7" key="1">
    <citation type="submission" date="2013-12" db="EMBL/GenBank/DDBJ databases">
        <title>The Genome Sequence of Aphanomyces astaci APO3.</title>
        <authorList>
            <consortium name="The Broad Institute Genomics Platform"/>
            <person name="Russ C."/>
            <person name="Tyler B."/>
            <person name="van West P."/>
            <person name="Dieguez-Uribeondo J."/>
            <person name="Young S.K."/>
            <person name="Zeng Q."/>
            <person name="Gargeya S."/>
            <person name="Fitzgerald M."/>
            <person name="Abouelleil A."/>
            <person name="Alvarado L."/>
            <person name="Chapman S.B."/>
            <person name="Gainer-Dewar J."/>
            <person name="Goldberg J."/>
            <person name="Griggs A."/>
            <person name="Gujja S."/>
            <person name="Hansen M."/>
            <person name="Howarth C."/>
            <person name="Imamovic A."/>
            <person name="Ireland A."/>
            <person name="Larimer J."/>
            <person name="McCowan C."/>
            <person name="Murphy C."/>
            <person name="Pearson M."/>
            <person name="Poon T.W."/>
            <person name="Priest M."/>
            <person name="Roberts A."/>
            <person name="Saif S."/>
            <person name="Shea T."/>
            <person name="Sykes S."/>
            <person name="Wortman J."/>
            <person name="Nusbaum C."/>
            <person name="Birren B."/>
        </authorList>
    </citation>
    <scope>NUCLEOTIDE SEQUENCE [LARGE SCALE GENOMIC DNA]</scope>
    <source>
        <strain evidence="7">APO3</strain>
    </source>
</reference>
<name>W4GFK8_APHAT</name>
<dbReference type="VEuPathDB" id="FungiDB:H257_08603"/>
<dbReference type="SMART" id="SM01204">
    <property type="entry name" value="FIST_C"/>
    <property type="match status" value="1"/>
</dbReference>
<evidence type="ECO:0000256" key="5">
    <source>
        <dbReference type="SAM" id="MobiDB-lite"/>
    </source>
</evidence>
<feature type="region of interest" description="Disordered" evidence="5">
    <location>
        <begin position="512"/>
        <end position="590"/>
    </location>
</feature>
<dbReference type="GeneID" id="20810599"/>
<dbReference type="InterPro" id="IPR013083">
    <property type="entry name" value="Znf_RING/FYVE/PHD"/>
</dbReference>
<dbReference type="STRING" id="112090.W4GFK8"/>
<dbReference type="AlphaFoldDB" id="W4GFK8"/>
<feature type="domain" description="FYVE-type" evidence="6">
    <location>
        <begin position="284"/>
        <end position="347"/>
    </location>
</feature>
<protein>
    <recommendedName>
        <fullName evidence="6">FYVE-type domain-containing protein</fullName>
    </recommendedName>
</protein>
<dbReference type="Pfam" id="PF10442">
    <property type="entry name" value="FIST_C"/>
    <property type="match status" value="1"/>
</dbReference>
<dbReference type="Gene3D" id="3.30.530.20">
    <property type="match status" value="1"/>
</dbReference>
<dbReference type="SMART" id="SM00064">
    <property type="entry name" value="FYVE"/>
    <property type="match status" value="1"/>
</dbReference>
<feature type="compositionally biased region" description="Polar residues" evidence="5">
    <location>
        <begin position="460"/>
        <end position="473"/>
    </location>
</feature>
<feature type="region of interest" description="Disordered" evidence="5">
    <location>
        <begin position="648"/>
        <end position="673"/>
    </location>
</feature>
<keyword evidence="3" id="KW-0862">Zinc</keyword>
<dbReference type="GO" id="GO:0008270">
    <property type="term" value="F:zinc ion binding"/>
    <property type="evidence" value="ECO:0007669"/>
    <property type="project" value="UniProtKB-KW"/>
</dbReference>
<dbReference type="Gene3D" id="3.30.40.10">
    <property type="entry name" value="Zinc/RING finger domain, C3HC4 (zinc finger)"/>
    <property type="match status" value="1"/>
</dbReference>
<dbReference type="InterPro" id="IPR017455">
    <property type="entry name" value="Znf_FYVE-rel"/>
</dbReference>
<dbReference type="InterPro" id="IPR000306">
    <property type="entry name" value="Znf_FYVE"/>
</dbReference>
<feature type="region of interest" description="Disordered" evidence="5">
    <location>
        <begin position="424"/>
        <end position="491"/>
    </location>
</feature>
<gene>
    <name evidence="7" type="ORF">H257_08603</name>
</gene>
<dbReference type="InterPro" id="IPR019494">
    <property type="entry name" value="FIST_C"/>
</dbReference>